<keyword evidence="1" id="KW-0732">Signal</keyword>
<comment type="caution">
    <text evidence="2">The sequence shown here is derived from an EMBL/GenBank/DDBJ whole genome shotgun (WGS) entry which is preliminary data.</text>
</comment>
<sequence>MQPQVTRVFLAAVQIWSACAVRLVPHAPISSHVEQLDQIIGAAPRSLGPDVASPDLSQCDGELDADMFVRGVASYRVPRASPMPAQRLERRANRQDANKRIALALRGESFRSGSSNSGFHLSEGAYTCSDHTYKVQYGIWKSHKINVIDILEREGYEVDTYVFTKPCYNGKNYHQDLMRWYKPKRFTLLNNATFAHKGRQGIYDPTFKGEFWQSAFAEHLLESINHPEYESIFMVRLDQMFVDTPITDMMMATSGKNGFHFPQRGEIYGTENLQWFHSLDKAKVRRQIREGCVSRGFGDCENFGLHDLPLEITNVQAYYDGSSLFWKCPMQGTISSTEWQHFSDRGFDGSLARLWITRPFDTSCCNASSTVLSFGKFIA</sequence>
<evidence type="ECO:0008006" key="4">
    <source>
        <dbReference type="Google" id="ProtNLM"/>
    </source>
</evidence>
<dbReference type="PROSITE" id="PS51257">
    <property type="entry name" value="PROKAR_LIPOPROTEIN"/>
    <property type="match status" value="1"/>
</dbReference>
<evidence type="ECO:0000313" key="2">
    <source>
        <dbReference type="EMBL" id="CAK0887950.1"/>
    </source>
</evidence>
<evidence type="ECO:0000313" key="3">
    <source>
        <dbReference type="Proteomes" id="UP001189429"/>
    </source>
</evidence>
<accession>A0ABN9WPJ3</accession>
<proteinExistence type="predicted"/>
<dbReference type="Proteomes" id="UP001189429">
    <property type="component" value="Unassembled WGS sequence"/>
</dbReference>
<dbReference type="EMBL" id="CAUYUJ010019004">
    <property type="protein sequence ID" value="CAK0887950.1"/>
    <property type="molecule type" value="Genomic_DNA"/>
</dbReference>
<organism evidence="2 3">
    <name type="scientific">Prorocentrum cordatum</name>
    <dbReference type="NCBI Taxonomy" id="2364126"/>
    <lineage>
        <taxon>Eukaryota</taxon>
        <taxon>Sar</taxon>
        <taxon>Alveolata</taxon>
        <taxon>Dinophyceae</taxon>
        <taxon>Prorocentrales</taxon>
        <taxon>Prorocentraceae</taxon>
        <taxon>Prorocentrum</taxon>
    </lineage>
</organism>
<evidence type="ECO:0000256" key="1">
    <source>
        <dbReference type="SAM" id="SignalP"/>
    </source>
</evidence>
<keyword evidence="3" id="KW-1185">Reference proteome</keyword>
<protein>
    <recommendedName>
        <fullName evidence="4">Protein xylosyltransferase</fullName>
    </recommendedName>
</protein>
<reference evidence="2" key="1">
    <citation type="submission" date="2023-10" db="EMBL/GenBank/DDBJ databases">
        <authorList>
            <person name="Chen Y."/>
            <person name="Shah S."/>
            <person name="Dougan E. K."/>
            <person name="Thang M."/>
            <person name="Chan C."/>
        </authorList>
    </citation>
    <scope>NUCLEOTIDE SEQUENCE [LARGE SCALE GENOMIC DNA]</scope>
</reference>
<feature type="chain" id="PRO_5046653013" description="Protein xylosyltransferase" evidence="1">
    <location>
        <begin position="21"/>
        <end position="379"/>
    </location>
</feature>
<name>A0ABN9WPJ3_9DINO</name>
<feature type="signal peptide" evidence="1">
    <location>
        <begin position="1"/>
        <end position="20"/>
    </location>
</feature>
<gene>
    <name evidence="2" type="ORF">PCOR1329_LOCUS68847</name>
</gene>